<evidence type="ECO:0000313" key="2">
    <source>
        <dbReference type="EMBL" id="EOY17878.1"/>
    </source>
</evidence>
<evidence type="ECO:0000259" key="1">
    <source>
        <dbReference type="Pfam" id="PF07727"/>
    </source>
</evidence>
<dbReference type="Pfam" id="PF07727">
    <property type="entry name" value="RVT_2"/>
    <property type="match status" value="1"/>
</dbReference>
<name>A0A061FLT7_THECC</name>
<dbReference type="HOGENOM" id="CLU_001650_17_2_1"/>
<reference evidence="2 3" key="1">
    <citation type="journal article" date="2013" name="Genome Biol.">
        <title>The genome sequence of the most widely cultivated cacao type and its use to identify candidate genes regulating pod color.</title>
        <authorList>
            <person name="Motamayor J.C."/>
            <person name="Mockaitis K."/>
            <person name="Schmutz J."/>
            <person name="Haiminen N."/>
            <person name="Iii D.L."/>
            <person name="Cornejo O."/>
            <person name="Findley S.D."/>
            <person name="Zheng P."/>
            <person name="Utro F."/>
            <person name="Royaert S."/>
            <person name="Saski C."/>
            <person name="Jenkins J."/>
            <person name="Podicheti R."/>
            <person name="Zhao M."/>
            <person name="Scheffler B.E."/>
            <person name="Stack J.C."/>
            <person name="Feltus F.A."/>
            <person name="Mustiga G.M."/>
            <person name="Amores F."/>
            <person name="Phillips W."/>
            <person name="Marelli J.P."/>
            <person name="May G.D."/>
            <person name="Shapiro H."/>
            <person name="Ma J."/>
            <person name="Bustamante C.D."/>
            <person name="Schnell R.J."/>
            <person name="Main D."/>
            <person name="Gilbert D."/>
            <person name="Parida L."/>
            <person name="Kuhn D.N."/>
        </authorList>
    </citation>
    <scope>NUCLEOTIDE SEQUENCE [LARGE SCALE GENOMIC DNA]</scope>
    <source>
        <strain evidence="3">cv. Matina 1-6</strain>
    </source>
</reference>
<accession>A0A061FLT7</accession>
<keyword evidence="3" id="KW-1185">Reference proteome</keyword>
<dbReference type="AlphaFoldDB" id="A0A061FLT7"/>
<proteinExistence type="predicted"/>
<dbReference type="InParanoid" id="A0A061FLT7"/>
<feature type="domain" description="Reverse transcriptase Ty1/copia-type" evidence="1">
    <location>
        <begin position="26"/>
        <end position="143"/>
    </location>
</feature>
<dbReference type="OMA" id="HPEWIFV"/>
<dbReference type="InterPro" id="IPR043502">
    <property type="entry name" value="DNA/RNA_pol_sf"/>
</dbReference>
<evidence type="ECO:0000313" key="3">
    <source>
        <dbReference type="Proteomes" id="UP000026915"/>
    </source>
</evidence>
<organism evidence="2 3">
    <name type="scientific">Theobroma cacao</name>
    <name type="common">Cacao</name>
    <name type="synonym">Cocoa</name>
    <dbReference type="NCBI Taxonomy" id="3641"/>
    <lineage>
        <taxon>Eukaryota</taxon>
        <taxon>Viridiplantae</taxon>
        <taxon>Streptophyta</taxon>
        <taxon>Embryophyta</taxon>
        <taxon>Tracheophyta</taxon>
        <taxon>Spermatophyta</taxon>
        <taxon>Magnoliopsida</taxon>
        <taxon>eudicotyledons</taxon>
        <taxon>Gunneridae</taxon>
        <taxon>Pentapetalae</taxon>
        <taxon>rosids</taxon>
        <taxon>malvids</taxon>
        <taxon>Malvales</taxon>
        <taxon>Malvaceae</taxon>
        <taxon>Byttnerioideae</taxon>
        <taxon>Theobroma</taxon>
    </lineage>
</organism>
<sequence>MTSEPASYSEAAKHPEWIFVMKEELHMIKKSGTCLNKYKARLVVKGYNQLPSVDYLETHALVAGYDTLRLLLALSAAMGWNVCHLDIKSAFLKGMLEEEIYVQPPEGFELASDQNKVYKLHKALYGLKQAPGSWYNKIDTYLTQ</sequence>
<gene>
    <name evidence="2" type="ORF">TCM_042583</name>
</gene>
<dbReference type="EMBL" id="CM001888">
    <property type="protein sequence ID" value="EOY17878.1"/>
    <property type="molecule type" value="Genomic_DNA"/>
</dbReference>
<dbReference type="eggNOG" id="KOG0017">
    <property type="taxonomic scope" value="Eukaryota"/>
</dbReference>
<dbReference type="SUPFAM" id="SSF56672">
    <property type="entry name" value="DNA/RNA polymerases"/>
    <property type="match status" value="1"/>
</dbReference>
<protein>
    <recommendedName>
        <fullName evidence="1">Reverse transcriptase Ty1/copia-type domain-containing protein</fullName>
    </recommendedName>
</protein>
<dbReference type="Gramene" id="EOY17878">
    <property type="protein sequence ID" value="EOY17878"/>
    <property type="gene ID" value="TCM_042583"/>
</dbReference>
<dbReference type="InterPro" id="IPR013103">
    <property type="entry name" value="RVT_2"/>
</dbReference>
<dbReference type="STRING" id="3641.A0A061FLT7"/>
<dbReference type="Proteomes" id="UP000026915">
    <property type="component" value="Chromosome 10"/>
</dbReference>